<dbReference type="Pfam" id="PF12019">
    <property type="entry name" value="GspH"/>
    <property type="match status" value="1"/>
</dbReference>
<evidence type="ECO:0000256" key="9">
    <source>
        <dbReference type="ARBA" id="ARBA00025772"/>
    </source>
</evidence>
<keyword evidence="4" id="KW-0488">Methylation</keyword>
<evidence type="ECO:0000259" key="11">
    <source>
        <dbReference type="Pfam" id="PF12019"/>
    </source>
</evidence>
<dbReference type="NCBIfam" id="TIGR02532">
    <property type="entry name" value="IV_pilin_GFxxxE"/>
    <property type="match status" value="1"/>
</dbReference>
<evidence type="ECO:0000256" key="4">
    <source>
        <dbReference type="ARBA" id="ARBA00022481"/>
    </source>
</evidence>
<dbReference type="InterPro" id="IPR022346">
    <property type="entry name" value="T2SS_GspH"/>
</dbReference>
<dbReference type="InterPro" id="IPR012902">
    <property type="entry name" value="N_methyl_site"/>
</dbReference>
<protein>
    <recommendedName>
        <fullName evidence="2">Type II secretion system protein H</fullName>
    </recommendedName>
    <alternativeName>
        <fullName evidence="10">General secretion pathway protein H</fullName>
    </alternativeName>
</protein>
<keyword evidence="8" id="KW-0472">Membrane</keyword>
<keyword evidence="5" id="KW-0997">Cell inner membrane</keyword>
<dbReference type="Pfam" id="PF07963">
    <property type="entry name" value="N_methyl"/>
    <property type="match status" value="1"/>
</dbReference>
<evidence type="ECO:0000256" key="7">
    <source>
        <dbReference type="ARBA" id="ARBA00022989"/>
    </source>
</evidence>
<dbReference type="PROSITE" id="PS00409">
    <property type="entry name" value="PROKAR_NTER_METHYL"/>
    <property type="match status" value="1"/>
</dbReference>
<evidence type="ECO:0000256" key="6">
    <source>
        <dbReference type="ARBA" id="ARBA00022692"/>
    </source>
</evidence>
<evidence type="ECO:0000313" key="13">
    <source>
        <dbReference type="Proteomes" id="UP000717981"/>
    </source>
</evidence>
<dbReference type="GO" id="GO:0005886">
    <property type="term" value="C:plasma membrane"/>
    <property type="evidence" value="ECO:0007669"/>
    <property type="project" value="UniProtKB-SubCell"/>
</dbReference>
<evidence type="ECO:0000256" key="1">
    <source>
        <dbReference type="ARBA" id="ARBA00004377"/>
    </source>
</evidence>
<evidence type="ECO:0000256" key="8">
    <source>
        <dbReference type="ARBA" id="ARBA00023136"/>
    </source>
</evidence>
<dbReference type="Proteomes" id="UP000717981">
    <property type="component" value="Unassembled WGS sequence"/>
</dbReference>
<dbReference type="AlphaFoldDB" id="A0A921TEB4"/>
<comment type="subcellular location">
    <subcellularLocation>
        <location evidence="1">Cell inner membrane</location>
        <topology evidence="1">Single-pass membrane protein</topology>
    </subcellularLocation>
</comment>
<organism evidence="12 13">
    <name type="scientific">Pseudoxanthomonas taiwanensis</name>
    <dbReference type="NCBI Taxonomy" id="176598"/>
    <lineage>
        <taxon>Bacteria</taxon>
        <taxon>Pseudomonadati</taxon>
        <taxon>Pseudomonadota</taxon>
        <taxon>Gammaproteobacteria</taxon>
        <taxon>Lysobacterales</taxon>
        <taxon>Lysobacteraceae</taxon>
        <taxon>Pseudoxanthomonas</taxon>
    </lineage>
</organism>
<accession>A0A921TEB4</accession>
<dbReference type="GO" id="GO:0015627">
    <property type="term" value="C:type II protein secretion system complex"/>
    <property type="evidence" value="ECO:0007669"/>
    <property type="project" value="InterPro"/>
</dbReference>
<reference evidence="12" key="1">
    <citation type="submission" date="2017-10" db="EMBL/GenBank/DDBJ databases">
        <title>Whole genome sequencing of members of genus Pseudoxanthomonas.</title>
        <authorList>
            <person name="Kumar S."/>
            <person name="Bansal K."/>
            <person name="Kaur A."/>
            <person name="Patil P."/>
            <person name="Sharma S."/>
            <person name="Patil P.B."/>
        </authorList>
    </citation>
    <scope>NUCLEOTIDE SEQUENCE</scope>
    <source>
        <strain evidence="12">DSM 22914</strain>
    </source>
</reference>
<keyword evidence="13" id="KW-1185">Reference proteome</keyword>
<evidence type="ECO:0000256" key="5">
    <source>
        <dbReference type="ARBA" id="ARBA00022519"/>
    </source>
</evidence>
<keyword evidence="6" id="KW-0812">Transmembrane</keyword>
<dbReference type="Gene3D" id="3.55.40.10">
    <property type="entry name" value="minor pseudopilin epsh domain"/>
    <property type="match status" value="1"/>
</dbReference>
<comment type="caution">
    <text evidence="12">The sequence shown here is derived from an EMBL/GenBank/DDBJ whole genome shotgun (WGS) entry which is preliminary data.</text>
</comment>
<keyword evidence="7" id="KW-1133">Transmembrane helix</keyword>
<feature type="domain" description="General secretion pathway GspH" evidence="11">
    <location>
        <begin position="41"/>
        <end position="159"/>
    </location>
</feature>
<keyword evidence="3" id="KW-1003">Cell membrane</keyword>
<evidence type="ECO:0000256" key="3">
    <source>
        <dbReference type="ARBA" id="ARBA00022475"/>
    </source>
</evidence>
<name>A0A921TEB4_9GAMM</name>
<sequence>MGSAGFSLVELMVTVAVLAVLLGLAGPSFQGVIQQNRLTAATNELGAAVQLARAEAIRRNREVELCPTENGSTCGGSSWGRVVVRGPSSSEVVREFGVTGSGITAVGSNKVGNRIAFRPNGLVRVGSGASIATSGTLSICSMKVAQGQNTRDIQVAVSRVSVVKRDGGAACAQVKIND</sequence>
<evidence type="ECO:0000313" key="12">
    <source>
        <dbReference type="EMBL" id="KAF1689478.1"/>
    </source>
</evidence>
<evidence type="ECO:0000256" key="2">
    <source>
        <dbReference type="ARBA" id="ARBA00021549"/>
    </source>
</evidence>
<gene>
    <name evidence="12" type="ORF">CR938_05620</name>
</gene>
<dbReference type="InterPro" id="IPR045584">
    <property type="entry name" value="Pilin-like"/>
</dbReference>
<proteinExistence type="inferred from homology"/>
<comment type="similarity">
    <text evidence="9">Belongs to the GSP H family.</text>
</comment>
<dbReference type="EMBL" id="PDWK01000020">
    <property type="protein sequence ID" value="KAF1689478.1"/>
    <property type="molecule type" value="Genomic_DNA"/>
</dbReference>
<dbReference type="GO" id="GO:0015628">
    <property type="term" value="P:protein secretion by the type II secretion system"/>
    <property type="evidence" value="ECO:0007669"/>
    <property type="project" value="InterPro"/>
</dbReference>
<evidence type="ECO:0000256" key="10">
    <source>
        <dbReference type="ARBA" id="ARBA00030775"/>
    </source>
</evidence>
<dbReference type="SUPFAM" id="SSF54523">
    <property type="entry name" value="Pili subunits"/>
    <property type="match status" value="1"/>
</dbReference>